<feature type="domain" description="RNA polymerase sigma-70 region 2" evidence="5">
    <location>
        <begin position="21"/>
        <end position="86"/>
    </location>
</feature>
<dbReference type="Gene3D" id="1.10.1740.10">
    <property type="match status" value="1"/>
</dbReference>
<evidence type="ECO:0000313" key="6">
    <source>
        <dbReference type="EMBL" id="SHF93954.1"/>
    </source>
</evidence>
<accession>A0A1M5FRC1</accession>
<keyword evidence="7" id="KW-1185">Reference proteome</keyword>
<dbReference type="SUPFAM" id="SSF88946">
    <property type="entry name" value="Sigma2 domain of RNA polymerase sigma factors"/>
    <property type="match status" value="1"/>
</dbReference>
<gene>
    <name evidence="6" type="ORF">SAMN05443144_115113</name>
</gene>
<dbReference type="Gene3D" id="1.10.10.10">
    <property type="entry name" value="Winged helix-like DNA-binding domain superfamily/Winged helix DNA-binding domain"/>
    <property type="match status" value="1"/>
</dbReference>
<dbReference type="PANTHER" id="PTHR43133:SF51">
    <property type="entry name" value="RNA POLYMERASE SIGMA FACTOR"/>
    <property type="match status" value="1"/>
</dbReference>
<evidence type="ECO:0000259" key="5">
    <source>
        <dbReference type="Pfam" id="PF04542"/>
    </source>
</evidence>
<evidence type="ECO:0000313" key="7">
    <source>
        <dbReference type="Proteomes" id="UP000184041"/>
    </source>
</evidence>
<keyword evidence="4" id="KW-0804">Transcription</keyword>
<dbReference type="GO" id="GO:0006352">
    <property type="term" value="P:DNA-templated transcription initiation"/>
    <property type="evidence" value="ECO:0007669"/>
    <property type="project" value="InterPro"/>
</dbReference>
<evidence type="ECO:0000256" key="2">
    <source>
        <dbReference type="ARBA" id="ARBA00023015"/>
    </source>
</evidence>
<dbReference type="PANTHER" id="PTHR43133">
    <property type="entry name" value="RNA POLYMERASE ECF-TYPE SIGMA FACTO"/>
    <property type="match status" value="1"/>
</dbReference>
<organism evidence="6 7">
    <name type="scientific">Fodinibius roseus</name>
    <dbReference type="NCBI Taxonomy" id="1194090"/>
    <lineage>
        <taxon>Bacteria</taxon>
        <taxon>Pseudomonadati</taxon>
        <taxon>Balneolota</taxon>
        <taxon>Balneolia</taxon>
        <taxon>Balneolales</taxon>
        <taxon>Balneolaceae</taxon>
        <taxon>Fodinibius</taxon>
    </lineage>
</organism>
<dbReference type="InterPro" id="IPR013324">
    <property type="entry name" value="RNA_pol_sigma_r3/r4-like"/>
</dbReference>
<protein>
    <submittedName>
        <fullName evidence="6">RNA polymerase sigma factor, sigma-70 family</fullName>
    </submittedName>
</protein>
<dbReference type="RefSeq" id="WP_073065712.1">
    <property type="nucleotide sequence ID" value="NZ_FQUS01000015.1"/>
</dbReference>
<keyword evidence="3" id="KW-0731">Sigma factor</keyword>
<dbReference type="Pfam" id="PF04542">
    <property type="entry name" value="Sigma70_r2"/>
    <property type="match status" value="1"/>
</dbReference>
<reference evidence="6 7" key="1">
    <citation type="submission" date="2016-11" db="EMBL/GenBank/DDBJ databases">
        <authorList>
            <person name="Jaros S."/>
            <person name="Januszkiewicz K."/>
            <person name="Wedrychowicz H."/>
        </authorList>
    </citation>
    <scope>NUCLEOTIDE SEQUENCE [LARGE SCALE GENOMIC DNA]</scope>
    <source>
        <strain evidence="6 7">DSM 21986</strain>
    </source>
</reference>
<dbReference type="InterPro" id="IPR007627">
    <property type="entry name" value="RNA_pol_sigma70_r2"/>
</dbReference>
<sequence length="180" mass="21263">MDYSELVTALNEGNTRKVNKLIAAIRPRLLAFLRIHMNASEDDAKDISQEALLTAIQTIKKDQIKNPDKVVSYILTICRNAYLKTRMNQRTTPLEEAGRQWQGPRQLQSLLDKEQQQLLQWCLDKLKEHHRKFIQYWFDHPDAHSKKVAEHFNISVNSVWTRKHRLIKKLNECYQKKSNL</sequence>
<dbReference type="Proteomes" id="UP000184041">
    <property type="component" value="Unassembled WGS sequence"/>
</dbReference>
<dbReference type="EMBL" id="FQUS01000015">
    <property type="protein sequence ID" value="SHF93954.1"/>
    <property type="molecule type" value="Genomic_DNA"/>
</dbReference>
<dbReference type="AlphaFoldDB" id="A0A1M5FRC1"/>
<dbReference type="InterPro" id="IPR014284">
    <property type="entry name" value="RNA_pol_sigma-70_dom"/>
</dbReference>
<dbReference type="SUPFAM" id="SSF88659">
    <property type="entry name" value="Sigma3 and sigma4 domains of RNA polymerase sigma factors"/>
    <property type="match status" value="1"/>
</dbReference>
<evidence type="ECO:0000256" key="1">
    <source>
        <dbReference type="ARBA" id="ARBA00010641"/>
    </source>
</evidence>
<dbReference type="GO" id="GO:0016987">
    <property type="term" value="F:sigma factor activity"/>
    <property type="evidence" value="ECO:0007669"/>
    <property type="project" value="UniProtKB-KW"/>
</dbReference>
<dbReference type="InterPro" id="IPR013325">
    <property type="entry name" value="RNA_pol_sigma_r2"/>
</dbReference>
<dbReference type="STRING" id="1194090.SAMN05443144_115113"/>
<evidence type="ECO:0000256" key="3">
    <source>
        <dbReference type="ARBA" id="ARBA00023082"/>
    </source>
</evidence>
<dbReference type="InterPro" id="IPR036388">
    <property type="entry name" value="WH-like_DNA-bd_sf"/>
</dbReference>
<dbReference type="NCBIfam" id="TIGR02937">
    <property type="entry name" value="sigma70-ECF"/>
    <property type="match status" value="1"/>
</dbReference>
<dbReference type="InterPro" id="IPR039425">
    <property type="entry name" value="RNA_pol_sigma-70-like"/>
</dbReference>
<proteinExistence type="inferred from homology"/>
<keyword evidence="2" id="KW-0805">Transcription regulation</keyword>
<evidence type="ECO:0000256" key="4">
    <source>
        <dbReference type="ARBA" id="ARBA00023163"/>
    </source>
</evidence>
<dbReference type="OrthoDB" id="1524878at2"/>
<comment type="similarity">
    <text evidence="1">Belongs to the sigma-70 factor family. ECF subfamily.</text>
</comment>
<name>A0A1M5FRC1_9BACT</name>